<dbReference type="PROSITE" id="PS50011">
    <property type="entry name" value="PROTEIN_KINASE_DOM"/>
    <property type="match status" value="1"/>
</dbReference>
<keyword evidence="3" id="KW-0547">Nucleotide-binding</keyword>
<dbReference type="AlphaFoldDB" id="A0A8J8NU99"/>
<keyword evidence="1" id="KW-0808">Transferase</keyword>
<name>A0A8J8NU99_HALGN</name>
<keyword evidence="8" id="KW-1185">Reference proteome</keyword>
<dbReference type="SUPFAM" id="SSF82185">
    <property type="entry name" value="Histone H3 K4-specific methyltransferase SET7/9 N-terminal domain"/>
    <property type="match status" value="2"/>
</dbReference>
<dbReference type="GO" id="GO:0005776">
    <property type="term" value="C:autophagosome"/>
    <property type="evidence" value="ECO:0007669"/>
    <property type="project" value="TreeGrafter"/>
</dbReference>
<gene>
    <name evidence="7" type="ORF">FGO68_gene8887</name>
</gene>
<keyword evidence="4" id="KW-0418">Kinase</keyword>
<dbReference type="OrthoDB" id="291146at2759"/>
<evidence type="ECO:0000256" key="1">
    <source>
        <dbReference type="ARBA" id="ARBA00022679"/>
    </source>
</evidence>
<accession>A0A8J8NU99</accession>
<reference evidence="7" key="1">
    <citation type="submission" date="2019-06" db="EMBL/GenBank/DDBJ databases">
        <authorList>
            <person name="Zheng W."/>
        </authorList>
    </citation>
    <scope>NUCLEOTIDE SEQUENCE</scope>
    <source>
        <strain evidence="7">QDHG01</strain>
    </source>
</reference>
<protein>
    <recommendedName>
        <fullName evidence="6">Protein kinase domain-containing protein</fullName>
    </recommendedName>
</protein>
<dbReference type="PANTHER" id="PTHR24348">
    <property type="entry name" value="SERINE/THREONINE-PROTEIN KINASE UNC-51-RELATED"/>
    <property type="match status" value="1"/>
</dbReference>
<dbReference type="GO" id="GO:0005524">
    <property type="term" value="F:ATP binding"/>
    <property type="evidence" value="ECO:0007669"/>
    <property type="project" value="UniProtKB-KW"/>
</dbReference>
<evidence type="ECO:0000256" key="5">
    <source>
        <dbReference type="ARBA" id="ARBA00022840"/>
    </source>
</evidence>
<dbReference type="SUPFAM" id="SSF56112">
    <property type="entry name" value="Protein kinase-like (PK-like)"/>
    <property type="match status" value="1"/>
</dbReference>
<keyword evidence="5" id="KW-0067">ATP-binding</keyword>
<dbReference type="PANTHER" id="PTHR24348:SF22">
    <property type="entry name" value="NON-SPECIFIC SERINE_THREONINE PROTEIN KINASE"/>
    <property type="match status" value="1"/>
</dbReference>
<dbReference type="PRINTS" id="PR00109">
    <property type="entry name" value="TYRKINASE"/>
</dbReference>
<dbReference type="Gene3D" id="2.20.110.10">
    <property type="entry name" value="Histone H3 K4-specific methyltransferase SET7/9 N-terminal domain"/>
    <property type="match status" value="1"/>
</dbReference>
<dbReference type="InterPro" id="IPR000719">
    <property type="entry name" value="Prot_kinase_dom"/>
</dbReference>
<evidence type="ECO:0000313" key="8">
    <source>
        <dbReference type="Proteomes" id="UP000785679"/>
    </source>
</evidence>
<dbReference type="GO" id="GO:0016020">
    <property type="term" value="C:membrane"/>
    <property type="evidence" value="ECO:0007669"/>
    <property type="project" value="TreeGrafter"/>
</dbReference>
<dbReference type="InterPro" id="IPR001245">
    <property type="entry name" value="Ser-Thr/Tyr_kinase_cat_dom"/>
</dbReference>
<dbReference type="GO" id="GO:0004674">
    <property type="term" value="F:protein serine/threonine kinase activity"/>
    <property type="evidence" value="ECO:0007669"/>
    <property type="project" value="InterPro"/>
</dbReference>
<dbReference type="Gene3D" id="1.10.510.10">
    <property type="entry name" value="Transferase(Phosphotransferase) domain 1"/>
    <property type="match status" value="1"/>
</dbReference>
<sequence>MRAAFEYKLFGEYITIDILGQGSRSTTYLVWSTAKLKRYALKVQKEITEQSSYDLKEEEFFFQTMKKHPYFMRYVESIQDGMVFELEVGGSLASLIRKFPTGIPEQLAMTYFTHICLALEHMHSNHTMHNDLKSSSILISDENKTIAKIGGFGSTRKGDDGRTQRYFAPEKFTQQKEHFGKADVWSMGIILHEMLTGGQHPFTEPDHQGYLQGLGNNQMLLNPSISQACQKLIRYMLEKDPSKRPSIPQILNTQLVKYKIIAITEELTNGLDVGEAIRVQVEDLLTFDDEDFEKQIVEEVKEMPVGSTFVSTDFASQSSDIFRSTTELQLQIPFLYHPISQQSFLTVDQQQFTQSGFDQFFSQIREKGLDKLADAALKHGISLDTCIQQGKPNREVQELPFEGKERDGQRFPIIFSGGIYYGQCLDGVRDGFGLLQCTDSNGAQYLTECIWKMGKPTNGRVIALIHNKLTQYEGSFNDSFLMAGTGCWSHKCGTTYIGEWKDNQRNGQGKSIFPNGESYEGYWKDDKRQGLGKQTFENGNYQLGQWVNGKAVGVHKLYSAEDKLLEQQTFDKDGKLVKEKEEMKKRFFGLF</sequence>
<dbReference type="GO" id="GO:0000407">
    <property type="term" value="C:phagophore assembly site"/>
    <property type="evidence" value="ECO:0007669"/>
    <property type="project" value="TreeGrafter"/>
</dbReference>
<dbReference type="SMART" id="SM00698">
    <property type="entry name" value="MORN"/>
    <property type="match status" value="3"/>
</dbReference>
<evidence type="ECO:0000256" key="3">
    <source>
        <dbReference type="ARBA" id="ARBA00022741"/>
    </source>
</evidence>
<evidence type="ECO:0000256" key="4">
    <source>
        <dbReference type="ARBA" id="ARBA00022777"/>
    </source>
</evidence>
<comment type="caution">
    <text evidence="7">The sequence shown here is derived from an EMBL/GenBank/DDBJ whole genome shotgun (WGS) entry which is preliminary data.</text>
</comment>
<dbReference type="InterPro" id="IPR045269">
    <property type="entry name" value="Atg1-like"/>
</dbReference>
<feature type="domain" description="Protein kinase" evidence="6">
    <location>
        <begin position="13"/>
        <end position="256"/>
    </location>
</feature>
<dbReference type="Pfam" id="PF02493">
    <property type="entry name" value="MORN"/>
    <property type="match status" value="4"/>
</dbReference>
<keyword evidence="2" id="KW-0677">Repeat</keyword>
<dbReference type="GO" id="GO:0005829">
    <property type="term" value="C:cytosol"/>
    <property type="evidence" value="ECO:0007669"/>
    <property type="project" value="TreeGrafter"/>
</dbReference>
<dbReference type="GO" id="GO:0010506">
    <property type="term" value="P:regulation of autophagy"/>
    <property type="evidence" value="ECO:0007669"/>
    <property type="project" value="InterPro"/>
</dbReference>
<proteinExistence type="predicted"/>
<dbReference type="Pfam" id="PF00069">
    <property type="entry name" value="Pkinase"/>
    <property type="match status" value="1"/>
</dbReference>
<dbReference type="CDD" id="cd00180">
    <property type="entry name" value="PKc"/>
    <property type="match status" value="1"/>
</dbReference>
<dbReference type="GO" id="GO:0000045">
    <property type="term" value="P:autophagosome assembly"/>
    <property type="evidence" value="ECO:0007669"/>
    <property type="project" value="TreeGrafter"/>
</dbReference>
<evidence type="ECO:0000313" key="7">
    <source>
        <dbReference type="EMBL" id="TNV80834.1"/>
    </source>
</evidence>
<dbReference type="EMBL" id="RRYP01006959">
    <property type="protein sequence ID" value="TNV80834.1"/>
    <property type="molecule type" value="Genomic_DNA"/>
</dbReference>
<evidence type="ECO:0000259" key="6">
    <source>
        <dbReference type="PROSITE" id="PS50011"/>
    </source>
</evidence>
<organism evidence="7 8">
    <name type="scientific">Halteria grandinella</name>
    <dbReference type="NCBI Taxonomy" id="5974"/>
    <lineage>
        <taxon>Eukaryota</taxon>
        <taxon>Sar</taxon>
        <taxon>Alveolata</taxon>
        <taxon>Ciliophora</taxon>
        <taxon>Intramacronucleata</taxon>
        <taxon>Spirotrichea</taxon>
        <taxon>Stichotrichia</taxon>
        <taxon>Sporadotrichida</taxon>
        <taxon>Halteriidae</taxon>
        <taxon>Halteria</taxon>
    </lineage>
</organism>
<dbReference type="InterPro" id="IPR011009">
    <property type="entry name" value="Kinase-like_dom_sf"/>
</dbReference>
<dbReference type="Proteomes" id="UP000785679">
    <property type="component" value="Unassembled WGS sequence"/>
</dbReference>
<dbReference type="InterPro" id="IPR003409">
    <property type="entry name" value="MORN"/>
</dbReference>
<evidence type="ECO:0000256" key="2">
    <source>
        <dbReference type="ARBA" id="ARBA00022737"/>
    </source>
</evidence>